<reference evidence="6 7" key="2">
    <citation type="submission" date="2019-01" db="EMBL/GenBank/DDBJ databases">
        <authorList>
            <person name="Li Y."/>
        </authorList>
    </citation>
    <scope>NUCLEOTIDE SEQUENCE [LARGE SCALE GENOMIC DNA]</scope>
    <source>
        <strain evidence="6 7">07D10-4-3</strain>
    </source>
</reference>
<feature type="repeat" description="TPR" evidence="3">
    <location>
        <begin position="796"/>
        <end position="829"/>
    </location>
</feature>
<gene>
    <name evidence="6" type="ORF">D2T29_13665</name>
</gene>
<dbReference type="InterPro" id="IPR011990">
    <property type="entry name" value="TPR-like_helical_dom_sf"/>
</dbReference>
<dbReference type="InterPro" id="IPR051012">
    <property type="entry name" value="CellSynth/LPSAsmb/PSIAsmb"/>
</dbReference>
<dbReference type="AlphaFoldDB" id="A0A443KAP2"/>
<evidence type="ECO:0000256" key="5">
    <source>
        <dbReference type="SAM" id="Phobius"/>
    </source>
</evidence>
<dbReference type="SMART" id="SM00028">
    <property type="entry name" value="TPR"/>
    <property type="match status" value="9"/>
</dbReference>
<evidence type="ECO:0000256" key="4">
    <source>
        <dbReference type="SAM" id="MobiDB-lite"/>
    </source>
</evidence>
<dbReference type="EMBL" id="SAUY01000018">
    <property type="protein sequence ID" value="RWR29830.1"/>
    <property type="molecule type" value="Genomic_DNA"/>
</dbReference>
<feature type="transmembrane region" description="Helical" evidence="5">
    <location>
        <begin position="34"/>
        <end position="53"/>
    </location>
</feature>
<keyword evidence="5" id="KW-0812">Transmembrane</keyword>
<keyword evidence="1" id="KW-0677">Repeat</keyword>
<accession>A0A443KAP2</accession>
<dbReference type="Gene3D" id="1.25.40.10">
    <property type="entry name" value="Tetratricopeptide repeat domain"/>
    <property type="match status" value="5"/>
</dbReference>
<evidence type="ECO:0000256" key="1">
    <source>
        <dbReference type="ARBA" id="ARBA00022737"/>
    </source>
</evidence>
<feature type="region of interest" description="Disordered" evidence="4">
    <location>
        <begin position="828"/>
        <end position="848"/>
    </location>
</feature>
<feature type="compositionally biased region" description="Basic and acidic residues" evidence="4">
    <location>
        <begin position="839"/>
        <end position="848"/>
    </location>
</feature>
<evidence type="ECO:0000256" key="3">
    <source>
        <dbReference type="PROSITE-ProRule" id="PRU00339"/>
    </source>
</evidence>
<dbReference type="Pfam" id="PF14559">
    <property type="entry name" value="TPR_19"/>
    <property type="match status" value="4"/>
</dbReference>
<dbReference type="Pfam" id="PF13432">
    <property type="entry name" value="TPR_16"/>
    <property type="match status" value="2"/>
</dbReference>
<dbReference type="Proteomes" id="UP000284451">
    <property type="component" value="Unassembled WGS sequence"/>
</dbReference>
<comment type="caution">
    <text evidence="6">The sequence shown here is derived from an EMBL/GenBank/DDBJ whole genome shotgun (WGS) entry which is preliminary data.</text>
</comment>
<name>A0A443KAP2_9RHOB</name>
<dbReference type="PANTHER" id="PTHR45586:SF1">
    <property type="entry name" value="LIPOPOLYSACCHARIDE ASSEMBLY PROTEIN B"/>
    <property type="match status" value="1"/>
</dbReference>
<evidence type="ECO:0000313" key="7">
    <source>
        <dbReference type="Proteomes" id="UP000284451"/>
    </source>
</evidence>
<evidence type="ECO:0000256" key="2">
    <source>
        <dbReference type="ARBA" id="ARBA00022803"/>
    </source>
</evidence>
<reference evidence="6 7" key="1">
    <citation type="submission" date="2019-01" db="EMBL/GenBank/DDBJ databases">
        <title>Sinorhodobacter populi sp. nov. isolated from the symptomatic bark tissue of Populus euramericana canker.</title>
        <authorList>
            <person name="Xu G."/>
        </authorList>
    </citation>
    <scope>NUCLEOTIDE SEQUENCE [LARGE SCALE GENOMIC DNA]</scope>
    <source>
        <strain evidence="6 7">07D10-4-3</strain>
    </source>
</reference>
<proteinExistence type="predicted"/>
<evidence type="ECO:0000313" key="6">
    <source>
        <dbReference type="EMBL" id="RWR29830.1"/>
    </source>
</evidence>
<dbReference type="SUPFAM" id="SSF48452">
    <property type="entry name" value="TPR-like"/>
    <property type="match status" value="3"/>
</dbReference>
<sequence>MPSPGSYWNTQEFRRSVLTTTKRTTRKKRKGGKIVLAIIVCLVVAGGVVFATLGSKEERATKYYASAQDLVAKGDASRALIELRNALQMNPELHEARVLFADLLMKAGRRADAFGQYRQLYIQDPQNMTAARTMAMIAFESMAWDDARQYAQAVLDKIPDDPMAQAILAGIDYREGVRNKDEAAITKAIETERNVLTAHPDLVQARRVLIADGLRVNDLETALKLTDEGLVMLPADRDLNNARVVLLERMNNLPELEKQLLSMVALYPKDEEVGRSLVRFYVSQKRLEDAEQILRDKIDPNGTDPEPRMVLLRFLSEVRSPAAMRDELQQVLSQDPLPKDVAHDPVEFRALKAQADYLLGQRDQGMADLENMIKGMEPSDETDRLKVSLAQMRLGTGNTVGARSLVEEVLARDPGQIQAMKMKASWLTDEDQTEPAIALLRDALADAPDDAQILTLLARAYQREGRPELMADMMARAVDASQQAAPESLTYATYLAQQGQYVSAETILINALRRQPQNLQLLSSLARIHLAMKDWSRAQQDIDTIEQRFPGEQGQAQVRDLRAQLLVGQGRTDELSGFLDQLAQDPNNALAVRMASIRNSIRTGNLDRAATEAQQLAQENPDSPDVALVQAQLKFAQGQDGDGEAALQALVQAHPDYVPGWMTLQAVQLRSGDFGGALQTVDAALEKLPGNRGLQLSKAFALEKVGRIDDAIALYEQMYAANSEDVAVANNLASLLSSTRDDQASLDRAWTVARRLNGSQIPAFQDTYGWLAFRRGEVGTALPLLEQAARGLTGDPSVAYHLGRAYAAQRRFDEAKAEYDRADALLEKGNSGYPSLPDDLQKARSELP</sequence>
<dbReference type="PROSITE" id="PS50005">
    <property type="entry name" value="TPR"/>
    <property type="match status" value="1"/>
</dbReference>
<dbReference type="InterPro" id="IPR019734">
    <property type="entry name" value="TPR_rpt"/>
</dbReference>
<dbReference type="PANTHER" id="PTHR45586">
    <property type="entry name" value="TPR REPEAT-CONTAINING PROTEIN PA4667"/>
    <property type="match status" value="1"/>
</dbReference>
<keyword evidence="5" id="KW-1133">Transmembrane helix</keyword>
<keyword evidence="5" id="KW-0472">Membrane</keyword>
<organism evidence="6 7">
    <name type="scientific">Paenirhodobacter populi</name>
    <dbReference type="NCBI Taxonomy" id="2306993"/>
    <lineage>
        <taxon>Bacteria</taxon>
        <taxon>Pseudomonadati</taxon>
        <taxon>Pseudomonadota</taxon>
        <taxon>Alphaproteobacteria</taxon>
        <taxon>Rhodobacterales</taxon>
        <taxon>Rhodobacter group</taxon>
        <taxon>Paenirhodobacter</taxon>
    </lineage>
</organism>
<keyword evidence="2 3" id="KW-0802">TPR repeat</keyword>
<protein>
    <submittedName>
        <fullName evidence="6">Tetratricopeptide repeat protein</fullName>
    </submittedName>
</protein>